<dbReference type="PROSITE" id="PS51295">
    <property type="entry name" value="CRM"/>
    <property type="match status" value="1"/>
</dbReference>
<dbReference type="OrthoDB" id="30785at2157"/>
<dbReference type="AlphaFoldDB" id="A0A328PBZ2"/>
<evidence type="ECO:0000256" key="1">
    <source>
        <dbReference type="ARBA" id="ARBA00022884"/>
    </source>
</evidence>
<organism evidence="4 5">
    <name type="scientific">Methanothermobacter tenebrarum</name>
    <dbReference type="NCBI Taxonomy" id="680118"/>
    <lineage>
        <taxon>Archaea</taxon>
        <taxon>Methanobacteriati</taxon>
        <taxon>Methanobacteriota</taxon>
        <taxon>Methanomada group</taxon>
        <taxon>Methanobacteria</taxon>
        <taxon>Methanobacteriales</taxon>
        <taxon>Methanobacteriaceae</taxon>
        <taxon>Methanothermobacter</taxon>
    </lineage>
</organism>
<gene>
    <name evidence="4" type="ORF">DPC56_04600</name>
</gene>
<dbReference type="Proteomes" id="UP000249782">
    <property type="component" value="Unassembled WGS sequence"/>
</dbReference>
<dbReference type="Pfam" id="PF01985">
    <property type="entry name" value="CRS1_YhbY"/>
    <property type="match status" value="1"/>
</dbReference>
<keyword evidence="1 2" id="KW-0694">RNA-binding</keyword>
<protein>
    <submittedName>
        <fullName evidence="4">RNA-binding protein</fullName>
    </submittedName>
</protein>
<dbReference type="SUPFAM" id="SSF75471">
    <property type="entry name" value="YhbY-like"/>
    <property type="match status" value="1"/>
</dbReference>
<dbReference type="InterPro" id="IPR001890">
    <property type="entry name" value="RNA-binding_CRM"/>
</dbReference>
<reference evidence="4 5" key="1">
    <citation type="submission" date="2018-06" db="EMBL/GenBank/DDBJ databases">
        <title>Draft genome sequence of hyperthermophilic methanogen Methanothermobacter tenebrarum sp. MCM-B 1447.</title>
        <authorList>
            <person name="Pore S.D."/>
            <person name="Dagar S."/>
            <person name="Dhakephalkar P.K."/>
        </authorList>
    </citation>
    <scope>NUCLEOTIDE SEQUENCE [LARGE SCALE GENOMIC DNA]</scope>
    <source>
        <strain evidence="4 5">MCM B 1447</strain>
    </source>
</reference>
<proteinExistence type="predicted"/>
<dbReference type="Gene3D" id="3.30.110.60">
    <property type="entry name" value="YhbY-like"/>
    <property type="match status" value="1"/>
</dbReference>
<feature type="domain" description="CRM" evidence="3">
    <location>
        <begin position="1"/>
        <end position="85"/>
    </location>
</feature>
<sequence length="85" mass="9823">MTHSKKELMRRSLSAITVQIGKAGINEKVIKEIKRQLKDRELIRIKFAKTISSEKETYINEIIRKTNAKLIDLRGNVAIIFKKKG</sequence>
<evidence type="ECO:0000256" key="2">
    <source>
        <dbReference type="PROSITE-ProRule" id="PRU00626"/>
    </source>
</evidence>
<dbReference type="PANTHER" id="PTHR40065">
    <property type="entry name" value="RNA-BINDING PROTEIN YHBY"/>
    <property type="match status" value="1"/>
</dbReference>
<dbReference type="PANTHER" id="PTHR40065:SF3">
    <property type="entry name" value="RNA-BINDING PROTEIN YHBY"/>
    <property type="match status" value="1"/>
</dbReference>
<dbReference type="InterPro" id="IPR035920">
    <property type="entry name" value="YhbY-like_sf"/>
</dbReference>
<comment type="caution">
    <text evidence="4">The sequence shown here is derived from an EMBL/GenBank/DDBJ whole genome shotgun (WGS) entry which is preliminary data.</text>
</comment>
<dbReference type="RefSeq" id="WP_112093939.1">
    <property type="nucleotide sequence ID" value="NZ_QLOE01000004.1"/>
</dbReference>
<keyword evidence="5" id="KW-1185">Reference proteome</keyword>
<dbReference type="EMBL" id="QLOE01000004">
    <property type="protein sequence ID" value="RAO79250.1"/>
    <property type="molecule type" value="Genomic_DNA"/>
</dbReference>
<evidence type="ECO:0000313" key="5">
    <source>
        <dbReference type="Proteomes" id="UP000249782"/>
    </source>
</evidence>
<dbReference type="SMART" id="SM01103">
    <property type="entry name" value="CRS1_YhbY"/>
    <property type="match status" value="1"/>
</dbReference>
<dbReference type="GO" id="GO:0003723">
    <property type="term" value="F:RNA binding"/>
    <property type="evidence" value="ECO:0007669"/>
    <property type="project" value="UniProtKB-UniRule"/>
</dbReference>
<accession>A0A328PBZ2</accession>
<evidence type="ECO:0000313" key="4">
    <source>
        <dbReference type="EMBL" id="RAO79250.1"/>
    </source>
</evidence>
<dbReference type="InterPro" id="IPR051925">
    <property type="entry name" value="RNA-binding_domain"/>
</dbReference>
<evidence type="ECO:0000259" key="3">
    <source>
        <dbReference type="PROSITE" id="PS51295"/>
    </source>
</evidence>
<name>A0A328PBZ2_9EURY</name>